<feature type="region of interest" description="Disordered" evidence="6">
    <location>
        <begin position="551"/>
        <end position="572"/>
    </location>
</feature>
<dbReference type="GO" id="GO:0005634">
    <property type="term" value="C:nucleus"/>
    <property type="evidence" value="ECO:0007669"/>
    <property type="project" value="UniProtKB-SubCell"/>
</dbReference>
<evidence type="ECO:0000313" key="8">
    <source>
        <dbReference type="EMBL" id="KAK4175405.1"/>
    </source>
</evidence>
<dbReference type="PROSITE" id="PS00463">
    <property type="entry name" value="ZN2_CY6_FUNGAL_1"/>
    <property type="match status" value="1"/>
</dbReference>
<dbReference type="Pfam" id="PF04082">
    <property type="entry name" value="Fungal_trans"/>
    <property type="match status" value="1"/>
</dbReference>
<comment type="caution">
    <text evidence="8">The sequence shown here is derived from an EMBL/GenBank/DDBJ whole genome shotgun (WGS) entry which is preliminary data.</text>
</comment>
<gene>
    <name evidence="8" type="ORF">QBC36DRAFT_354794</name>
</gene>
<proteinExistence type="predicted"/>
<accession>A0AAN7A6T3</accession>
<sequence>MAEPQSYPNPQQETGTSLSDASAAKLACYACKRRKVKCDRQLPICSLCQKLNGQCEYPTHAEKPGPKTGPLQGNKRRRLDQTSVSSSAGGHEASLSVTGGHRHTSSFELARRSSIAVSSPSYTASQDDARTRADDDPHARREVTSPLSTAEPLARTQPTSAPIFSRIMYPSHEAQTRPQSPSTVDASPDHQDNAIPITVQTVCDALRISRATYGLLMESYFTNMTSFTLFRPGTIEPKFAMMQFHSDAEALIAAIFSFSARHCQDHEDCPSPTYFAKIAYSKLDESVDSYGDNPPPFWLLQAGVLVTFYQLTMSVRSRSWKKLGDCIRYSYDLNLHMVDANHDPTKDKNPLNIQRWSLMEERRRAWWAVWEMDVFASTIRRLPTAIDPEMNLTMLPVPDRCWFNDVYQESCFLVQDCSLRWKHLAQSGNQSAKAWFIVMNSLMRNTQRIVYPAGSALQSMNENHAESNQDELNIMANTLYCTVTSFPPSLAYQGETLDFRPMASAQSSPDGINPRQEHADKYSLHLMTQLCRFMTYHHKICARTPWLAHQKGSSDGAEQSQNDPRAAQQANSEWSNYMNASDEIVTVVRNSSRDHYKFVNPFLVNTLWFAAAAQCACKVFGPASFNKRLTISNLDLLKLTIDRYISFWGGMENLKGKLSRIETALQSLMAGNGRQPNEEAPHHPQGSSGASINDLATVAMQRLPGVSGDSTGAGAVASPLLVSIPGMGPAQPPSHPWPNFGPADVCDFSHQAQFTTGLTPGPGPNFYGHHGVGGDPMDFSPFGLEELLMASIMMDT</sequence>
<dbReference type="InterPro" id="IPR050815">
    <property type="entry name" value="TF_fung"/>
</dbReference>
<dbReference type="Gene3D" id="4.10.240.10">
    <property type="entry name" value="Zn(2)-C6 fungal-type DNA-binding domain"/>
    <property type="match status" value="1"/>
</dbReference>
<evidence type="ECO:0000256" key="3">
    <source>
        <dbReference type="ARBA" id="ARBA00023015"/>
    </source>
</evidence>
<reference evidence="8" key="2">
    <citation type="submission" date="2023-05" db="EMBL/GenBank/DDBJ databases">
        <authorList>
            <consortium name="Lawrence Berkeley National Laboratory"/>
            <person name="Steindorff A."/>
            <person name="Hensen N."/>
            <person name="Bonometti L."/>
            <person name="Westerberg I."/>
            <person name="Brannstrom I.O."/>
            <person name="Guillou S."/>
            <person name="Cros-Aarteil S."/>
            <person name="Calhoun S."/>
            <person name="Haridas S."/>
            <person name="Kuo A."/>
            <person name="Mondo S."/>
            <person name="Pangilinan J."/>
            <person name="Riley R."/>
            <person name="Labutti K."/>
            <person name="Andreopoulos B."/>
            <person name="Lipzen A."/>
            <person name="Chen C."/>
            <person name="Yanf M."/>
            <person name="Daum C."/>
            <person name="Ng V."/>
            <person name="Clum A."/>
            <person name="Ohm R."/>
            <person name="Martin F."/>
            <person name="Silar P."/>
            <person name="Natvig D."/>
            <person name="Lalanne C."/>
            <person name="Gautier V."/>
            <person name="Ament-Velasquez S.L."/>
            <person name="Kruys A."/>
            <person name="Hutchinson M.I."/>
            <person name="Powell A.J."/>
            <person name="Barry K."/>
            <person name="Miller A.N."/>
            <person name="Grigoriev I.V."/>
            <person name="Debuchy R."/>
            <person name="Gladieux P."/>
            <person name="Thoren M.H."/>
            <person name="Johannesson H."/>
        </authorList>
    </citation>
    <scope>NUCLEOTIDE SEQUENCE</scope>
    <source>
        <strain evidence="8">CBS 892.96</strain>
    </source>
</reference>
<evidence type="ECO:0000256" key="6">
    <source>
        <dbReference type="SAM" id="MobiDB-lite"/>
    </source>
</evidence>
<comment type="subcellular location">
    <subcellularLocation>
        <location evidence="1">Nucleus</location>
    </subcellularLocation>
</comment>
<dbReference type="Pfam" id="PF00172">
    <property type="entry name" value="Zn_clus"/>
    <property type="match status" value="1"/>
</dbReference>
<keyword evidence="5" id="KW-0539">Nucleus</keyword>
<dbReference type="SMART" id="SM00066">
    <property type="entry name" value="GAL4"/>
    <property type="match status" value="1"/>
</dbReference>
<dbReference type="EMBL" id="MU866236">
    <property type="protein sequence ID" value="KAK4175405.1"/>
    <property type="molecule type" value="Genomic_DNA"/>
</dbReference>
<protein>
    <submittedName>
        <fullName evidence="8">Fungal-specific transcription factor</fullName>
    </submittedName>
</protein>
<dbReference type="GO" id="GO:0000981">
    <property type="term" value="F:DNA-binding transcription factor activity, RNA polymerase II-specific"/>
    <property type="evidence" value="ECO:0007669"/>
    <property type="project" value="InterPro"/>
</dbReference>
<dbReference type="GO" id="GO:0008270">
    <property type="term" value="F:zinc ion binding"/>
    <property type="evidence" value="ECO:0007669"/>
    <property type="project" value="InterPro"/>
</dbReference>
<evidence type="ECO:0000256" key="2">
    <source>
        <dbReference type="ARBA" id="ARBA00022723"/>
    </source>
</evidence>
<feature type="compositionally biased region" description="Basic and acidic residues" evidence="6">
    <location>
        <begin position="127"/>
        <end position="143"/>
    </location>
</feature>
<feature type="domain" description="Zn(2)-C6 fungal-type" evidence="7">
    <location>
        <begin position="27"/>
        <end position="57"/>
    </location>
</feature>
<feature type="compositionally biased region" description="Polar residues" evidence="6">
    <location>
        <begin position="1"/>
        <end position="20"/>
    </location>
</feature>
<feature type="region of interest" description="Disordered" evidence="6">
    <location>
        <begin position="1"/>
        <end position="21"/>
    </location>
</feature>
<feature type="compositionally biased region" description="Polar residues" evidence="6">
    <location>
        <begin position="115"/>
        <end position="126"/>
    </location>
</feature>
<dbReference type="InterPro" id="IPR007219">
    <property type="entry name" value="XnlR_reg_dom"/>
</dbReference>
<evidence type="ECO:0000313" key="9">
    <source>
        <dbReference type="Proteomes" id="UP001302321"/>
    </source>
</evidence>
<keyword evidence="9" id="KW-1185">Reference proteome</keyword>
<dbReference type="AlphaFoldDB" id="A0AAN7A6T3"/>
<evidence type="ECO:0000256" key="5">
    <source>
        <dbReference type="ARBA" id="ARBA00023242"/>
    </source>
</evidence>
<keyword evidence="3" id="KW-0805">Transcription regulation</keyword>
<evidence type="ECO:0000256" key="4">
    <source>
        <dbReference type="ARBA" id="ARBA00023163"/>
    </source>
</evidence>
<dbReference type="InterPro" id="IPR036864">
    <property type="entry name" value="Zn2-C6_fun-type_DNA-bd_sf"/>
</dbReference>
<keyword evidence="4" id="KW-0804">Transcription</keyword>
<evidence type="ECO:0000256" key="1">
    <source>
        <dbReference type="ARBA" id="ARBA00004123"/>
    </source>
</evidence>
<dbReference type="PANTHER" id="PTHR47338:SF10">
    <property type="entry name" value="TRANSCRIPTION FACTOR DOMAIN-CONTAINING PROTEIN-RELATED"/>
    <property type="match status" value="1"/>
</dbReference>
<evidence type="ECO:0000259" key="7">
    <source>
        <dbReference type="PROSITE" id="PS50048"/>
    </source>
</evidence>
<organism evidence="8 9">
    <name type="scientific">Triangularia setosa</name>
    <dbReference type="NCBI Taxonomy" id="2587417"/>
    <lineage>
        <taxon>Eukaryota</taxon>
        <taxon>Fungi</taxon>
        <taxon>Dikarya</taxon>
        <taxon>Ascomycota</taxon>
        <taxon>Pezizomycotina</taxon>
        <taxon>Sordariomycetes</taxon>
        <taxon>Sordariomycetidae</taxon>
        <taxon>Sordariales</taxon>
        <taxon>Podosporaceae</taxon>
        <taxon>Triangularia</taxon>
    </lineage>
</organism>
<keyword evidence="2" id="KW-0479">Metal-binding</keyword>
<dbReference type="PANTHER" id="PTHR47338">
    <property type="entry name" value="ZN(II)2CYS6 TRANSCRIPTION FACTOR (EUROFUNG)-RELATED"/>
    <property type="match status" value="1"/>
</dbReference>
<dbReference type="SUPFAM" id="SSF57701">
    <property type="entry name" value="Zn2/Cys6 DNA-binding domain"/>
    <property type="match status" value="1"/>
</dbReference>
<dbReference type="InterPro" id="IPR001138">
    <property type="entry name" value="Zn2Cys6_DnaBD"/>
</dbReference>
<feature type="region of interest" description="Disordered" evidence="6">
    <location>
        <begin position="56"/>
        <end position="162"/>
    </location>
</feature>
<dbReference type="CDD" id="cd00067">
    <property type="entry name" value="GAL4"/>
    <property type="match status" value="1"/>
</dbReference>
<dbReference type="Proteomes" id="UP001302321">
    <property type="component" value="Unassembled WGS sequence"/>
</dbReference>
<name>A0AAN7A6T3_9PEZI</name>
<dbReference type="GO" id="GO:0003677">
    <property type="term" value="F:DNA binding"/>
    <property type="evidence" value="ECO:0007669"/>
    <property type="project" value="InterPro"/>
</dbReference>
<reference evidence="8" key="1">
    <citation type="journal article" date="2023" name="Mol. Phylogenet. Evol.">
        <title>Genome-scale phylogeny and comparative genomics of the fungal order Sordariales.</title>
        <authorList>
            <person name="Hensen N."/>
            <person name="Bonometti L."/>
            <person name="Westerberg I."/>
            <person name="Brannstrom I.O."/>
            <person name="Guillou S."/>
            <person name="Cros-Aarteil S."/>
            <person name="Calhoun S."/>
            <person name="Haridas S."/>
            <person name="Kuo A."/>
            <person name="Mondo S."/>
            <person name="Pangilinan J."/>
            <person name="Riley R."/>
            <person name="LaButti K."/>
            <person name="Andreopoulos B."/>
            <person name="Lipzen A."/>
            <person name="Chen C."/>
            <person name="Yan M."/>
            <person name="Daum C."/>
            <person name="Ng V."/>
            <person name="Clum A."/>
            <person name="Steindorff A."/>
            <person name="Ohm R.A."/>
            <person name="Martin F."/>
            <person name="Silar P."/>
            <person name="Natvig D.O."/>
            <person name="Lalanne C."/>
            <person name="Gautier V."/>
            <person name="Ament-Velasquez S.L."/>
            <person name="Kruys A."/>
            <person name="Hutchinson M.I."/>
            <person name="Powell A.J."/>
            <person name="Barry K."/>
            <person name="Miller A.N."/>
            <person name="Grigoriev I.V."/>
            <person name="Debuchy R."/>
            <person name="Gladieux P."/>
            <person name="Hiltunen Thoren M."/>
            <person name="Johannesson H."/>
        </authorList>
    </citation>
    <scope>NUCLEOTIDE SEQUENCE</scope>
    <source>
        <strain evidence="8">CBS 892.96</strain>
    </source>
</reference>
<dbReference type="CDD" id="cd12148">
    <property type="entry name" value="fungal_TF_MHR"/>
    <property type="match status" value="1"/>
</dbReference>
<dbReference type="PROSITE" id="PS50048">
    <property type="entry name" value="ZN2_CY6_FUNGAL_2"/>
    <property type="match status" value="1"/>
</dbReference>
<dbReference type="GO" id="GO:0006351">
    <property type="term" value="P:DNA-templated transcription"/>
    <property type="evidence" value="ECO:0007669"/>
    <property type="project" value="InterPro"/>
</dbReference>